<dbReference type="Proteomes" id="UP000609651">
    <property type="component" value="Unassembled WGS sequence"/>
</dbReference>
<gene>
    <name evidence="2" type="ORF">LzC2_16600</name>
</gene>
<evidence type="ECO:0000313" key="3">
    <source>
        <dbReference type="Proteomes" id="UP000609651"/>
    </source>
</evidence>
<comment type="caution">
    <text evidence="2">The sequence shown here is derived from an EMBL/GenBank/DDBJ whole genome shotgun (WGS) entry which is preliminary data.</text>
</comment>
<dbReference type="PROSITE" id="PS51186">
    <property type="entry name" value="GNAT"/>
    <property type="match status" value="1"/>
</dbReference>
<dbReference type="EMBL" id="WTPX01000042">
    <property type="protein sequence ID" value="NNJ25588.1"/>
    <property type="molecule type" value="Genomic_DNA"/>
</dbReference>
<protein>
    <recommendedName>
        <fullName evidence="1">N-acetyltransferase domain-containing protein</fullName>
    </recommendedName>
</protein>
<dbReference type="InterPro" id="IPR000182">
    <property type="entry name" value="GNAT_dom"/>
</dbReference>
<dbReference type="InterPro" id="IPR016181">
    <property type="entry name" value="Acyl_CoA_acyltransferase"/>
</dbReference>
<organism evidence="2 3">
    <name type="scientific">Alienimonas chondri</name>
    <dbReference type="NCBI Taxonomy" id="2681879"/>
    <lineage>
        <taxon>Bacteria</taxon>
        <taxon>Pseudomonadati</taxon>
        <taxon>Planctomycetota</taxon>
        <taxon>Planctomycetia</taxon>
        <taxon>Planctomycetales</taxon>
        <taxon>Planctomycetaceae</taxon>
        <taxon>Alienimonas</taxon>
    </lineage>
</organism>
<evidence type="ECO:0000259" key="1">
    <source>
        <dbReference type="PROSITE" id="PS51186"/>
    </source>
</evidence>
<proteinExistence type="predicted"/>
<reference evidence="2 3" key="1">
    <citation type="journal article" date="2020" name="Syst. Appl. Microbiol.">
        <title>Alienimonas chondri sp. nov., a novel planctomycete isolated from the biofilm of the red alga Chondrus crispus.</title>
        <authorList>
            <person name="Vitorino I."/>
            <person name="Albuquerque L."/>
            <person name="Wiegand S."/>
            <person name="Kallscheuer N."/>
            <person name="da Costa M.S."/>
            <person name="Lobo-da-Cunha A."/>
            <person name="Jogler C."/>
            <person name="Lage O.M."/>
        </authorList>
    </citation>
    <scope>NUCLEOTIDE SEQUENCE [LARGE SCALE GENOMIC DNA]</scope>
    <source>
        <strain evidence="2 3">LzC2</strain>
    </source>
</reference>
<keyword evidence="3" id="KW-1185">Reference proteome</keyword>
<feature type="domain" description="N-acetyltransferase" evidence="1">
    <location>
        <begin position="9"/>
        <end position="138"/>
    </location>
</feature>
<name>A0ABX1VBX8_9PLAN</name>
<dbReference type="SUPFAM" id="SSF55729">
    <property type="entry name" value="Acyl-CoA N-acyltransferases (Nat)"/>
    <property type="match status" value="1"/>
</dbReference>
<evidence type="ECO:0000313" key="2">
    <source>
        <dbReference type="EMBL" id="NNJ25588.1"/>
    </source>
</evidence>
<accession>A0ABX1VBX8</accession>
<sequence length="138" mass="15164">MTAPSFILKYDRDLPREPVLALYRANDWSSADKPDALLSALANSERVVSAWANDLLIGLGNAISDGALVVYYPHLLVLPEWQGRGVGRAIAEAMQTFYGDFHQQVLLADTPAIGFYERNGFVAPPGAAAMWIYRGDDH</sequence>
<dbReference type="Pfam" id="PF13508">
    <property type="entry name" value="Acetyltransf_7"/>
    <property type="match status" value="1"/>
</dbReference>
<dbReference type="Gene3D" id="3.40.630.30">
    <property type="match status" value="1"/>
</dbReference>
<dbReference type="RefSeq" id="WP_206678616.1">
    <property type="nucleotide sequence ID" value="NZ_WTPX01000042.1"/>
</dbReference>